<name>A0A7V8KQK4_9BIFI</name>
<accession>A0A7V8KQK4</accession>
<dbReference type="EMBL" id="JGZJ01000008">
    <property type="protein sequence ID" value="KFI82584.1"/>
    <property type="molecule type" value="Genomic_DNA"/>
</dbReference>
<sequence length="208" mass="22999">MEDMKQSPVSGIRTGMDTDFVVQSEETVFRGGDDAQFEVICANVACADDDETSVEDASSPSYPMYFAQVRGGQPSVVCVAVRPDGRILLVRHWRIATNSDEWEFPRSLGEPGLIVGDTAEYELMKETGIRPLSHRTLQMIHADTGKLRDSIAVVELQVSSDRADAATLNDSRLQWLDCGEFEDMVRAGNIMDGITLSAYLIWKSQSES</sequence>
<evidence type="ECO:0000259" key="1">
    <source>
        <dbReference type="PROSITE" id="PS51462"/>
    </source>
</evidence>
<dbReference type="Pfam" id="PF00293">
    <property type="entry name" value="NUDIX"/>
    <property type="match status" value="1"/>
</dbReference>
<gene>
    <name evidence="2" type="ORF">BPULL_1969</name>
</gene>
<proteinExistence type="predicted"/>
<dbReference type="AlphaFoldDB" id="A0A7V8KQK4"/>
<comment type="caution">
    <text evidence="2">The sequence shown here is derived from an EMBL/GenBank/DDBJ whole genome shotgun (WGS) entry which is preliminary data.</text>
</comment>
<dbReference type="SUPFAM" id="SSF55811">
    <property type="entry name" value="Nudix"/>
    <property type="match status" value="1"/>
</dbReference>
<dbReference type="GO" id="GO:0016787">
    <property type="term" value="F:hydrolase activity"/>
    <property type="evidence" value="ECO:0007669"/>
    <property type="project" value="UniProtKB-KW"/>
</dbReference>
<dbReference type="PROSITE" id="PS51462">
    <property type="entry name" value="NUDIX"/>
    <property type="match status" value="1"/>
</dbReference>
<dbReference type="InterPro" id="IPR000086">
    <property type="entry name" value="NUDIX_hydrolase_dom"/>
</dbReference>
<dbReference type="CDD" id="cd03424">
    <property type="entry name" value="NUDIX_ADPRase_Nudt5_UGPPase_Nudt14"/>
    <property type="match status" value="1"/>
</dbReference>
<dbReference type="Gene3D" id="3.90.79.10">
    <property type="entry name" value="Nucleoside Triphosphate Pyrophosphohydrolase"/>
    <property type="match status" value="1"/>
</dbReference>
<dbReference type="InterPro" id="IPR015797">
    <property type="entry name" value="NUDIX_hydrolase-like_dom_sf"/>
</dbReference>
<organism evidence="2 3">
    <name type="scientific">Bifidobacterium pullorum</name>
    <dbReference type="NCBI Taxonomy" id="78448"/>
    <lineage>
        <taxon>Bacteria</taxon>
        <taxon>Bacillati</taxon>
        <taxon>Actinomycetota</taxon>
        <taxon>Actinomycetes</taxon>
        <taxon>Bifidobacteriales</taxon>
        <taxon>Bifidobacteriaceae</taxon>
        <taxon>Bifidobacterium</taxon>
    </lineage>
</organism>
<evidence type="ECO:0000313" key="2">
    <source>
        <dbReference type="EMBL" id="KFI82584.1"/>
    </source>
</evidence>
<keyword evidence="2" id="KW-0378">Hydrolase</keyword>
<feature type="domain" description="Nudix hydrolase" evidence="1">
    <location>
        <begin position="71"/>
        <end position="198"/>
    </location>
</feature>
<reference evidence="2 3" key="1">
    <citation type="submission" date="2014-03" db="EMBL/GenBank/DDBJ databases">
        <title>Genomics of Bifidobacteria.</title>
        <authorList>
            <person name="Ventura M."/>
            <person name="Milani C."/>
            <person name="Lugli G.A."/>
        </authorList>
    </citation>
    <scope>NUCLEOTIDE SEQUENCE [LARGE SCALE GENOMIC DNA]</scope>
    <source>
        <strain evidence="2 3">LMG 21816</strain>
    </source>
</reference>
<dbReference type="Proteomes" id="UP000029109">
    <property type="component" value="Unassembled WGS sequence"/>
</dbReference>
<evidence type="ECO:0000313" key="3">
    <source>
        <dbReference type="Proteomes" id="UP000029109"/>
    </source>
</evidence>
<protein>
    <submittedName>
        <fullName evidence="2">NUDIX family hydrolase</fullName>
    </submittedName>
</protein>